<dbReference type="STRING" id="1236689.MMALV_15080"/>
<dbReference type="OrthoDB" id="54164at2157"/>
<organism evidence="3 4">
    <name type="scientific">Methanomethylophilus alvi (strain Mx1201)</name>
    <dbReference type="NCBI Taxonomy" id="1236689"/>
    <lineage>
        <taxon>Archaea</taxon>
        <taxon>Methanobacteriati</taxon>
        <taxon>Thermoplasmatota</taxon>
        <taxon>Thermoplasmata</taxon>
        <taxon>Methanomassiliicoccales</taxon>
        <taxon>Methanomethylophilaceae</taxon>
        <taxon>Methanomethylophilus</taxon>
    </lineage>
</organism>
<reference evidence="3 4" key="1">
    <citation type="journal article" date="2012" name="J. Bacteriol.">
        <title>Genome sequence of 'Candidatus Methanomethylophilus alvus' Mx1201, a methanogenic archaeon from the human gut belonging to a seventh order of methanogens.</title>
        <authorList>
            <person name="Borrel G."/>
            <person name="Harris H.M."/>
            <person name="Tottey W."/>
            <person name="Mihajlovski A."/>
            <person name="Parisot N."/>
            <person name="Peyretaillade E."/>
            <person name="Peyret P."/>
            <person name="Gribaldo S."/>
            <person name="O'Toole P.W."/>
            <person name="Brugere J.F."/>
        </authorList>
    </citation>
    <scope>NUCLEOTIDE SEQUENCE [LARGE SCALE GENOMIC DNA]</scope>
    <source>
        <strain evidence="3 4">Mx1201</strain>
    </source>
</reference>
<dbReference type="GeneID" id="41322261"/>
<dbReference type="Proteomes" id="UP000012672">
    <property type="component" value="Chromosome"/>
</dbReference>
<evidence type="ECO:0000313" key="4">
    <source>
        <dbReference type="Proteomes" id="UP000012672"/>
    </source>
</evidence>
<name>M9SD60_METAX</name>
<dbReference type="Gene3D" id="2.60.40.4270">
    <property type="entry name" value="Listeria-Bacteroides repeat domain"/>
    <property type="match status" value="13"/>
</dbReference>
<protein>
    <recommendedName>
        <fullName evidence="5">PKD domain-containing protein</fullName>
    </recommendedName>
</protein>
<accession>M9SD60</accession>
<dbReference type="InterPro" id="IPR013378">
    <property type="entry name" value="InlB-like_B-rpt"/>
</dbReference>
<proteinExistence type="predicted"/>
<evidence type="ECO:0000256" key="1">
    <source>
        <dbReference type="ARBA" id="ARBA00004196"/>
    </source>
</evidence>
<evidence type="ECO:0000313" key="3">
    <source>
        <dbReference type="EMBL" id="AGI86231.1"/>
    </source>
</evidence>
<evidence type="ECO:0000256" key="2">
    <source>
        <dbReference type="SAM" id="Phobius"/>
    </source>
</evidence>
<keyword evidence="2" id="KW-0812">Transmembrane</keyword>
<feature type="transmembrane region" description="Helical" evidence="2">
    <location>
        <begin position="1358"/>
        <end position="1379"/>
    </location>
</feature>
<dbReference type="Pfam" id="PF09479">
    <property type="entry name" value="Flg_new"/>
    <property type="match status" value="14"/>
</dbReference>
<dbReference type="eggNOG" id="arCOG02516">
    <property type="taxonomic scope" value="Archaea"/>
</dbReference>
<keyword evidence="2" id="KW-1133">Transmembrane helix</keyword>
<dbReference type="Gene3D" id="2.60.40.10">
    <property type="entry name" value="Immunoglobulins"/>
    <property type="match status" value="1"/>
</dbReference>
<comment type="subcellular location">
    <subcellularLocation>
        <location evidence="1">Cell envelope</location>
    </subcellularLocation>
</comment>
<dbReference type="InParanoid" id="M9SD60"/>
<gene>
    <name evidence="3" type="ORF">MMALV_15080</name>
</gene>
<dbReference type="InterPro" id="IPR013783">
    <property type="entry name" value="Ig-like_fold"/>
</dbReference>
<keyword evidence="4" id="KW-1185">Reference proteome</keyword>
<dbReference type="RefSeq" id="WP_015505377.1">
    <property type="nucleotide sequence ID" value="NC_020913.1"/>
</dbReference>
<dbReference type="HOGENOM" id="CLU_255093_0_0_2"/>
<evidence type="ECO:0008006" key="5">
    <source>
        <dbReference type="Google" id="ProtNLM"/>
    </source>
</evidence>
<dbReference type="InterPro" id="IPR042229">
    <property type="entry name" value="Listeria/Bacterioides_rpt_sf"/>
</dbReference>
<dbReference type="EMBL" id="CP004049">
    <property type="protein sequence ID" value="AGI86231.1"/>
    <property type="molecule type" value="Genomic_DNA"/>
</dbReference>
<sequence>MFAKVLGHRMSAVTATIFSFLTVITLLLLSSPSVDADPTGATPEDAIRVYGNSTGFVSEWSGKNIQIHYSDTVTWDFGDGTESHYYDITRTLYGISISSASHTFEDGAYLISVTVEDSDGNIRWTDSGWFRFGPPVVSFVSEGEVLMTVTVSSGSTVSAPEDPSKETDEAYTYTFAGWEGYDPEMRIDKDYVFTAVFDKTLREYLIEYYSENSLFFEDMRPYGSPLGMTWVPEKDSDIQYDYAFVGWNTEKDGTGAWYDPTSAVSGPLTLYAVFDRTPIEYCVSIYVDGEEASCSNYVYGDILNLPDNPSKTSDNKYTYPFKGWNSKEDGSGEWYDGSSVVTGNMSIYAVFEKIPVEYTILYFADGQPYVEKTQTYGEYLDLPPKPAKDADVVYTYTFSGWNSKEDGSGEWYDGSSVVTGDMSIYAVFEKTLITYHISFYANGGPYSEKDQAYGDLLDLPPPPSKDTDVAYTYSFKGWNISEDGLEAWYDGSSSVTEDLTLYAIFERTAIEYTIAYYSDGQPYCEKTQTYGENLEMPESPIKSKDVRYTYTFIGWNSKEDGSGDWMTAIDSVTGDMAAYAVFERTAIEYTIAYYSDGTLYRKSVQTYGEYLDLPPKPAKDADVVYTYTFSGWNSKEDGSGEWYDGSSVVTGNMSIYAVFEKIPIRYTIGYHSDGQPYGEKTQTYGEPLDIPPSPSKDADLRYTYSFKGWNASEDGLGAWYDGSSSVTEDLILYAIFERTAIEYAIGYYSDGDLYREFVQTYGESIHVPDSPSKDADVMYTYAFSGWNSKEDGSGEWYDGTGIVTGHLSLYAVFDCTPIRYAISYHLDRTLYDEKTQTYGESLDVPLPPSKEQDIQYIYSFIGWNTCGDGGGKWYDASDRVDGDLVLYAVFDMTIREYTVRYYSEETVVFEETCKYGEGATFPKDPTKDSDIQYSYSFIGWNMEKDGSGDYPPTGFPVSGEISLYAVFLGVLREYDVTYCHENEIIHMTQEYGSEIRAVADPCKDADMTYTYSFVGWNTCKDGTGTWYYEGMTVSGEIVFYAIFDPAYIPYLVVFLSEGKTVSEMTQTYGEKISSPRGPVKDPDVQYSYSFTGWNTDPSGKGEWLADVPSVTGDLTFYAVFCQSLREYTITFVSGDDVTCMVSEYGSPMPAPLKDPSKSTLNDFTYEFMGWNTAEDATGRWYDRDMTVSCNIVFYAKFTAKCQSTISDIVTISVGDMDDEGEIVASGYSGWTITFPAGILVEDHPTLAVSHIHDFGDMSKDVRVALSNKTVYSIELSVSIAGNTLPITVRLPYDGNVDVPVHSFYIDGSGNLVDNGEAELVFEDGKTYAVFITPHFSTWAVGPEEDGDHDPAEEDDVPYAAFAVSATLLAIAAAYIICFLRKRSKDDMA</sequence>
<dbReference type="KEGG" id="max:MMALV_15080"/>
<keyword evidence="2" id="KW-0472">Membrane</keyword>